<sequence length="607" mass="68137">MTYRGALKLLPDDFRYPLVISDKGGGLSTVGRGGVCGRGLGSFQEKAEAMKVDAKRLWKHMGKNKIDNIFECMHKALLSLQQKIKDGAATSEECNQALALVNQLGMNDLLPLAHEDKHICNPDLPLSAPEKIIEDAGDDFSLLEINEGMDLRTGESAETSSMFYQDHVCSKKCLSKRPWDSYKGENPLKLPMLCHFQSCTDGCIDRTKCSCLLLTKKALKASMSPRNGPSHGYTYKRLEEPISSGIYECSLLCSCDKNRCQNRLVQHGLQVRLQVFSTGKKGWGVRCLDDIDKGTFVCTYAGRLMSRDEHYQGKNSGDVEEEVTKNTNQSLFSRKRKLGTVCSDSENELIQDTGRQQSLHLNAEGKPNRIQNYTSYKNWNVETIARPKTKTSLLQRHQQELGSTDASSDEDESSLCHMSGTRRITPATQKRDEESSLQGEFEKLVNTLNSETNTDCHKENLLSNAALKSKLPMQDGREVKKQHKNILESDSTIKGKTQRNRQELACMNEAAEIETCPKNEENPCLLDATREGNVGRFLNHSCSPNLFVQSVFVETHNRNFPWVAFFTKRFVKAGTELTWDYGYEAGSMPETETTCQCGSLKCRKKIL</sequence>
<accession>A0AAW1C9B0</accession>
<keyword evidence="8" id="KW-0539">Nucleus</keyword>
<dbReference type="InterPro" id="IPR001214">
    <property type="entry name" value="SET_dom"/>
</dbReference>
<feature type="compositionally biased region" description="Polar residues" evidence="9">
    <location>
        <begin position="390"/>
        <end position="406"/>
    </location>
</feature>
<evidence type="ECO:0000259" key="11">
    <source>
        <dbReference type="PROSITE" id="PS50867"/>
    </source>
</evidence>
<comment type="caution">
    <text evidence="13">The sequence shown here is derived from an EMBL/GenBank/DDBJ whole genome shotgun (WGS) entry which is preliminary data.</text>
</comment>
<feature type="domain" description="SET" evidence="10">
    <location>
        <begin position="271"/>
        <end position="582"/>
    </location>
</feature>
<dbReference type="InterPro" id="IPR007728">
    <property type="entry name" value="Pre-SET_dom"/>
</dbReference>
<dbReference type="AlphaFoldDB" id="A0AAW1C9B0"/>
<dbReference type="PROSITE" id="PS50867">
    <property type="entry name" value="PRE_SET"/>
    <property type="match status" value="1"/>
</dbReference>
<keyword evidence="4" id="KW-0489">Methyltransferase</keyword>
<dbReference type="Proteomes" id="UP001474421">
    <property type="component" value="Unassembled WGS sequence"/>
</dbReference>
<evidence type="ECO:0000313" key="14">
    <source>
        <dbReference type="Proteomes" id="UP001474421"/>
    </source>
</evidence>
<dbReference type="SUPFAM" id="SSF82199">
    <property type="entry name" value="SET domain"/>
    <property type="match status" value="1"/>
</dbReference>
<dbReference type="SMART" id="SM00317">
    <property type="entry name" value="SET"/>
    <property type="match status" value="1"/>
</dbReference>
<comment type="subcellular location">
    <subcellularLocation>
        <location evidence="2">Chromosome</location>
    </subcellularLocation>
    <subcellularLocation>
        <location evidence="1">Nucleus</location>
    </subcellularLocation>
</comment>
<gene>
    <name evidence="13" type="ORF">NXF25_002180</name>
</gene>
<keyword evidence="3" id="KW-0158">Chromosome</keyword>
<evidence type="ECO:0000256" key="9">
    <source>
        <dbReference type="SAM" id="MobiDB-lite"/>
    </source>
</evidence>
<dbReference type="InterPro" id="IPR003616">
    <property type="entry name" value="Post-SET_dom"/>
</dbReference>
<evidence type="ECO:0000256" key="7">
    <source>
        <dbReference type="ARBA" id="ARBA00022853"/>
    </source>
</evidence>
<evidence type="ECO:0000313" key="13">
    <source>
        <dbReference type="EMBL" id="KAK9411005.1"/>
    </source>
</evidence>
<dbReference type="EMBL" id="JAOTOJ010000001">
    <property type="protein sequence ID" value="KAK9411005.1"/>
    <property type="molecule type" value="Genomic_DNA"/>
</dbReference>
<dbReference type="PANTHER" id="PTHR46024">
    <property type="entry name" value="HISTONE-LYSINE N-METHYLTRANSFERASE EGGLESS"/>
    <property type="match status" value="1"/>
</dbReference>
<dbReference type="Gene3D" id="2.170.270.10">
    <property type="entry name" value="SET domain"/>
    <property type="match status" value="2"/>
</dbReference>
<dbReference type="InterPro" id="IPR046341">
    <property type="entry name" value="SET_dom_sf"/>
</dbReference>
<dbReference type="InterPro" id="IPR051516">
    <property type="entry name" value="SETDB_methyltransferase"/>
</dbReference>
<dbReference type="GO" id="GO:0070828">
    <property type="term" value="P:heterochromatin organization"/>
    <property type="evidence" value="ECO:0007669"/>
    <property type="project" value="TreeGrafter"/>
</dbReference>
<evidence type="ECO:0000256" key="5">
    <source>
        <dbReference type="ARBA" id="ARBA00022679"/>
    </source>
</evidence>
<evidence type="ECO:0000256" key="4">
    <source>
        <dbReference type="ARBA" id="ARBA00022603"/>
    </source>
</evidence>
<dbReference type="PANTHER" id="PTHR46024:SF3">
    <property type="entry name" value="HISTONE-LYSINE N-METHYLTRANSFERASE SETDB2"/>
    <property type="match status" value="1"/>
</dbReference>
<dbReference type="GO" id="GO:0032259">
    <property type="term" value="P:methylation"/>
    <property type="evidence" value="ECO:0007669"/>
    <property type="project" value="UniProtKB-KW"/>
</dbReference>
<evidence type="ECO:0000256" key="2">
    <source>
        <dbReference type="ARBA" id="ARBA00004286"/>
    </source>
</evidence>
<feature type="domain" description="Pre-SET" evidence="11">
    <location>
        <begin position="198"/>
        <end position="268"/>
    </location>
</feature>
<reference evidence="13 14" key="1">
    <citation type="journal article" date="2024" name="Proc. Natl. Acad. Sci. U.S.A.">
        <title>The genetic regulatory architecture and epigenomic basis for age-related changes in rattlesnake venom.</title>
        <authorList>
            <person name="Hogan M.P."/>
            <person name="Holding M.L."/>
            <person name="Nystrom G.S."/>
            <person name="Colston T.J."/>
            <person name="Bartlett D.A."/>
            <person name="Mason A.J."/>
            <person name="Ellsworth S.A."/>
            <person name="Rautsaw R.M."/>
            <person name="Lawrence K.C."/>
            <person name="Strickland J.L."/>
            <person name="He B."/>
            <person name="Fraser P."/>
            <person name="Margres M.J."/>
            <person name="Gilbert D.M."/>
            <person name="Gibbs H.L."/>
            <person name="Parkinson C.L."/>
            <person name="Rokyta D.R."/>
        </authorList>
    </citation>
    <scope>NUCLEOTIDE SEQUENCE [LARGE SCALE GENOMIC DNA]</scope>
    <source>
        <strain evidence="13">DRR0105</strain>
    </source>
</reference>
<dbReference type="GO" id="GO:0046974">
    <property type="term" value="F:histone H3K9 methyltransferase activity"/>
    <property type="evidence" value="ECO:0007669"/>
    <property type="project" value="TreeGrafter"/>
</dbReference>
<dbReference type="GO" id="GO:0008270">
    <property type="term" value="F:zinc ion binding"/>
    <property type="evidence" value="ECO:0007669"/>
    <property type="project" value="InterPro"/>
</dbReference>
<dbReference type="PROSITE" id="PS50280">
    <property type="entry name" value="SET"/>
    <property type="match status" value="1"/>
</dbReference>
<proteinExistence type="predicted"/>
<dbReference type="Pfam" id="PF00856">
    <property type="entry name" value="SET"/>
    <property type="match status" value="1"/>
</dbReference>
<evidence type="ECO:0000256" key="3">
    <source>
        <dbReference type="ARBA" id="ARBA00022454"/>
    </source>
</evidence>
<dbReference type="GO" id="GO:0005694">
    <property type="term" value="C:chromosome"/>
    <property type="evidence" value="ECO:0007669"/>
    <property type="project" value="UniProtKB-SubCell"/>
</dbReference>
<dbReference type="GO" id="GO:0010629">
    <property type="term" value="P:negative regulation of gene expression"/>
    <property type="evidence" value="ECO:0007669"/>
    <property type="project" value="TreeGrafter"/>
</dbReference>
<feature type="region of interest" description="Disordered" evidence="9">
    <location>
        <begin position="390"/>
        <end position="437"/>
    </location>
</feature>
<keyword evidence="14" id="KW-1185">Reference proteome</keyword>
<evidence type="ECO:0000259" key="10">
    <source>
        <dbReference type="PROSITE" id="PS50280"/>
    </source>
</evidence>
<protein>
    <submittedName>
        <fullName evidence="13">Histone-lysine N-methyltransferase SETDB2</fullName>
    </submittedName>
</protein>
<dbReference type="PROSITE" id="PS50868">
    <property type="entry name" value="POST_SET"/>
    <property type="match status" value="1"/>
</dbReference>
<keyword evidence="7" id="KW-0156">Chromatin regulator</keyword>
<keyword evidence="6" id="KW-0949">S-adenosyl-L-methionine</keyword>
<evidence type="ECO:0000256" key="6">
    <source>
        <dbReference type="ARBA" id="ARBA00022691"/>
    </source>
</evidence>
<feature type="domain" description="Post-SET" evidence="12">
    <location>
        <begin position="591"/>
        <end position="607"/>
    </location>
</feature>
<dbReference type="GO" id="GO:0005634">
    <property type="term" value="C:nucleus"/>
    <property type="evidence" value="ECO:0007669"/>
    <property type="project" value="UniProtKB-SubCell"/>
</dbReference>
<evidence type="ECO:0000259" key="12">
    <source>
        <dbReference type="PROSITE" id="PS50868"/>
    </source>
</evidence>
<keyword evidence="5" id="KW-0808">Transferase</keyword>
<evidence type="ECO:0000256" key="1">
    <source>
        <dbReference type="ARBA" id="ARBA00004123"/>
    </source>
</evidence>
<evidence type="ECO:0000256" key="8">
    <source>
        <dbReference type="ARBA" id="ARBA00023242"/>
    </source>
</evidence>
<organism evidence="13 14">
    <name type="scientific">Crotalus adamanteus</name>
    <name type="common">Eastern diamondback rattlesnake</name>
    <dbReference type="NCBI Taxonomy" id="8729"/>
    <lineage>
        <taxon>Eukaryota</taxon>
        <taxon>Metazoa</taxon>
        <taxon>Chordata</taxon>
        <taxon>Craniata</taxon>
        <taxon>Vertebrata</taxon>
        <taxon>Euteleostomi</taxon>
        <taxon>Lepidosauria</taxon>
        <taxon>Squamata</taxon>
        <taxon>Bifurcata</taxon>
        <taxon>Unidentata</taxon>
        <taxon>Episquamata</taxon>
        <taxon>Toxicofera</taxon>
        <taxon>Serpentes</taxon>
        <taxon>Colubroidea</taxon>
        <taxon>Viperidae</taxon>
        <taxon>Crotalinae</taxon>
        <taxon>Crotalus</taxon>
    </lineage>
</organism>
<name>A0AAW1C9B0_CROAD</name>